<evidence type="ECO:0000313" key="2">
    <source>
        <dbReference type="EMBL" id="KAG2374256.1"/>
    </source>
</evidence>
<feature type="region of interest" description="Disordered" evidence="1">
    <location>
        <begin position="65"/>
        <end position="92"/>
    </location>
</feature>
<feature type="non-terminal residue" evidence="2">
    <location>
        <position position="1"/>
    </location>
</feature>
<protein>
    <submittedName>
        <fullName evidence="2">Uncharacterized protein</fullName>
    </submittedName>
</protein>
<proteinExistence type="predicted"/>
<dbReference type="Proteomes" id="UP000816034">
    <property type="component" value="Unassembled WGS sequence"/>
</dbReference>
<evidence type="ECO:0000313" key="3">
    <source>
        <dbReference type="Proteomes" id="UP000816034"/>
    </source>
</evidence>
<feature type="compositionally biased region" description="Acidic residues" evidence="1">
    <location>
        <begin position="70"/>
        <end position="92"/>
    </location>
</feature>
<dbReference type="Gene3D" id="1.20.140.100">
    <property type="entry name" value="Dynein heavy chain, N-terminal domain 2"/>
    <property type="match status" value="1"/>
</dbReference>
<dbReference type="InterPro" id="IPR042222">
    <property type="entry name" value="Dynein_2_N"/>
</dbReference>
<accession>A0AA88KFP1</accession>
<reference evidence="2 3" key="1">
    <citation type="journal article" date="2018" name="BMC Genomics">
        <title>The genome of Naegleria lovaniensis, the basis for a comparative approach to unravel pathogenicity factors of the human pathogenic amoeba N. fowleri.</title>
        <authorList>
            <person name="Liechti N."/>
            <person name="Schurch N."/>
            <person name="Bruggmann R."/>
            <person name="Wittwer M."/>
        </authorList>
    </citation>
    <scope>NUCLEOTIDE SEQUENCE [LARGE SCALE GENOMIC DNA]</scope>
    <source>
        <strain evidence="2 3">ATCC 30569</strain>
    </source>
</reference>
<keyword evidence="3" id="KW-1185">Reference proteome</keyword>
<evidence type="ECO:0000256" key="1">
    <source>
        <dbReference type="SAM" id="MobiDB-lite"/>
    </source>
</evidence>
<dbReference type="GeneID" id="68103280"/>
<gene>
    <name evidence="2" type="ORF">C9374_010826</name>
</gene>
<sequence>ILTSDLIKKEHPEDVARYISVSSEFKDLISKTSLNRNVLIATHEEGILDSFGRWNMAFDEIESNIKSGEEGDDLIESEEDDAEEEDLEDNDE</sequence>
<dbReference type="AlphaFoldDB" id="A0AA88KFP1"/>
<organism evidence="2 3">
    <name type="scientific">Naegleria lovaniensis</name>
    <name type="common">Amoeba</name>
    <dbReference type="NCBI Taxonomy" id="51637"/>
    <lineage>
        <taxon>Eukaryota</taxon>
        <taxon>Discoba</taxon>
        <taxon>Heterolobosea</taxon>
        <taxon>Tetramitia</taxon>
        <taxon>Eutetramitia</taxon>
        <taxon>Vahlkampfiidae</taxon>
        <taxon>Naegleria</taxon>
    </lineage>
</organism>
<dbReference type="EMBL" id="PYSW02000046">
    <property type="protein sequence ID" value="KAG2374256.1"/>
    <property type="molecule type" value="Genomic_DNA"/>
</dbReference>
<comment type="caution">
    <text evidence="2">The sequence shown here is derived from an EMBL/GenBank/DDBJ whole genome shotgun (WGS) entry which is preliminary data.</text>
</comment>
<dbReference type="RefSeq" id="XP_044543430.1">
    <property type="nucleotide sequence ID" value="XM_044686413.1"/>
</dbReference>
<name>A0AA88KFP1_NAELO</name>